<dbReference type="GO" id="GO:0044781">
    <property type="term" value="P:bacterial-type flagellum organization"/>
    <property type="evidence" value="ECO:0007669"/>
    <property type="project" value="UniProtKB-KW"/>
</dbReference>
<dbReference type="STRING" id="1385510.GCA_000425205_01330"/>
<comment type="caution">
    <text evidence="3">The sequence shown here is derived from an EMBL/GenBank/DDBJ whole genome shotgun (WGS) entry which is preliminary data.</text>
</comment>
<keyword evidence="3" id="KW-0966">Cell projection</keyword>
<keyword evidence="4" id="KW-1185">Reference proteome</keyword>
<dbReference type="eggNOG" id="COG1843">
    <property type="taxonomic scope" value="Bacteria"/>
</dbReference>
<dbReference type="Pfam" id="PF03963">
    <property type="entry name" value="FlgD"/>
    <property type="match status" value="1"/>
</dbReference>
<dbReference type="InterPro" id="IPR005648">
    <property type="entry name" value="FlgD"/>
</dbReference>
<gene>
    <name evidence="3" type="ORF">N781_12195</name>
</gene>
<keyword evidence="2" id="KW-1005">Bacterial flagellum biogenesis</keyword>
<keyword evidence="3" id="KW-0969">Cilium</keyword>
<evidence type="ECO:0000313" key="3">
    <source>
        <dbReference type="EMBL" id="KGX93169.1"/>
    </source>
</evidence>
<evidence type="ECO:0000256" key="1">
    <source>
        <dbReference type="ARBA" id="ARBA00010577"/>
    </source>
</evidence>
<proteinExistence type="inferred from homology"/>
<dbReference type="AlphaFoldDB" id="A0A0A5GMG4"/>
<organism evidence="3 4">
    <name type="scientific">Pontibacillus halophilus JSM 076056 = DSM 19796</name>
    <dbReference type="NCBI Taxonomy" id="1385510"/>
    <lineage>
        <taxon>Bacteria</taxon>
        <taxon>Bacillati</taxon>
        <taxon>Bacillota</taxon>
        <taxon>Bacilli</taxon>
        <taxon>Bacillales</taxon>
        <taxon>Bacillaceae</taxon>
        <taxon>Pontibacillus</taxon>
    </lineage>
</organism>
<dbReference type="EMBL" id="AVPE01000003">
    <property type="protein sequence ID" value="KGX93169.1"/>
    <property type="molecule type" value="Genomic_DNA"/>
</dbReference>
<protein>
    <submittedName>
        <fullName evidence="3">Flagellar basal body rod modification protein FlgD</fullName>
    </submittedName>
</protein>
<name>A0A0A5GMG4_9BACI</name>
<comment type="similarity">
    <text evidence="1">Belongs to the FlgD family.</text>
</comment>
<reference evidence="3 4" key="1">
    <citation type="submission" date="2013-08" db="EMBL/GenBank/DDBJ databases">
        <authorList>
            <person name="Huang J."/>
            <person name="Wang G."/>
        </authorList>
    </citation>
    <scope>NUCLEOTIDE SEQUENCE [LARGE SCALE GENOMIC DNA]</scope>
    <source>
        <strain evidence="3 4">JSM 076056</strain>
    </source>
</reference>
<keyword evidence="3" id="KW-0282">Flagellum</keyword>
<dbReference type="Proteomes" id="UP000030528">
    <property type="component" value="Unassembled WGS sequence"/>
</dbReference>
<dbReference type="RefSeq" id="WP_026799779.1">
    <property type="nucleotide sequence ID" value="NZ_AULI01000005.1"/>
</dbReference>
<evidence type="ECO:0000256" key="2">
    <source>
        <dbReference type="ARBA" id="ARBA00022795"/>
    </source>
</evidence>
<evidence type="ECO:0000313" key="4">
    <source>
        <dbReference type="Proteomes" id="UP000030528"/>
    </source>
</evidence>
<accession>A0A0A5GMG4</accession>
<sequence>MTTIDPSLLLTSQTSTKSVSSNMASGLDKDEFLNLLLTELKNQDPTSPMDTNKFVDQMATFSQLEQSMNMASSIERLVQSQSYQSVAQYSSMLGNTVQYNERDGEGNTTVASGIVQAVSKKEDQIYFELENGAKIVSEEVVRLSGESE</sequence>